<evidence type="ECO:0000256" key="1">
    <source>
        <dbReference type="SAM" id="MobiDB-lite"/>
    </source>
</evidence>
<keyword evidence="4" id="KW-1185">Reference proteome</keyword>
<dbReference type="OrthoDB" id="3045089at2759"/>
<gene>
    <name evidence="3" type="ORF">ALECFALPRED_001315</name>
</gene>
<feature type="compositionally biased region" description="Polar residues" evidence="1">
    <location>
        <begin position="653"/>
        <end position="665"/>
    </location>
</feature>
<dbReference type="InterPro" id="IPR054464">
    <property type="entry name" value="ULD_fung"/>
</dbReference>
<reference evidence="3" key="1">
    <citation type="submission" date="2021-03" db="EMBL/GenBank/DDBJ databases">
        <authorList>
            <person name="Tagirdzhanova G."/>
        </authorList>
    </citation>
    <scope>NUCLEOTIDE SEQUENCE</scope>
</reference>
<comment type="caution">
    <text evidence="3">The sequence shown here is derived from an EMBL/GenBank/DDBJ whole genome shotgun (WGS) entry which is preliminary data.</text>
</comment>
<feature type="compositionally biased region" description="Low complexity" evidence="1">
    <location>
        <begin position="771"/>
        <end position="782"/>
    </location>
</feature>
<feature type="compositionally biased region" description="Polar residues" evidence="1">
    <location>
        <begin position="673"/>
        <end position="690"/>
    </location>
</feature>
<organism evidence="3 4">
    <name type="scientific">Alectoria fallacina</name>
    <dbReference type="NCBI Taxonomy" id="1903189"/>
    <lineage>
        <taxon>Eukaryota</taxon>
        <taxon>Fungi</taxon>
        <taxon>Dikarya</taxon>
        <taxon>Ascomycota</taxon>
        <taxon>Pezizomycotina</taxon>
        <taxon>Lecanoromycetes</taxon>
        <taxon>OSLEUM clade</taxon>
        <taxon>Lecanoromycetidae</taxon>
        <taxon>Lecanorales</taxon>
        <taxon>Lecanorineae</taxon>
        <taxon>Parmeliaceae</taxon>
        <taxon>Alectoria</taxon>
    </lineage>
</organism>
<protein>
    <recommendedName>
        <fullName evidence="2">Ubiquitin-like domain-containing protein</fullName>
    </recommendedName>
</protein>
<dbReference type="Proteomes" id="UP000664203">
    <property type="component" value="Unassembled WGS sequence"/>
</dbReference>
<feature type="domain" description="Ubiquitin-like" evidence="2">
    <location>
        <begin position="261"/>
        <end position="343"/>
    </location>
</feature>
<dbReference type="AlphaFoldDB" id="A0A8H3PLI1"/>
<feature type="region of interest" description="Disordered" evidence="1">
    <location>
        <begin position="635"/>
        <end position="690"/>
    </location>
</feature>
<evidence type="ECO:0000313" key="3">
    <source>
        <dbReference type="EMBL" id="CAF9943790.1"/>
    </source>
</evidence>
<evidence type="ECO:0000313" key="4">
    <source>
        <dbReference type="Proteomes" id="UP000664203"/>
    </source>
</evidence>
<dbReference type="Pfam" id="PF22893">
    <property type="entry name" value="ULD_2"/>
    <property type="match status" value="1"/>
</dbReference>
<name>A0A8H3PLI1_9LECA</name>
<feature type="region of interest" description="Disordered" evidence="1">
    <location>
        <begin position="574"/>
        <end position="619"/>
    </location>
</feature>
<dbReference type="EMBL" id="CAJPDR010001285">
    <property type="protein sequence ID" value="CAF9943790.1"/>
    <property type="molecule type" value="Genomic_DNA"/>
</dbReference>
<feature type="compositionally biased region" description="Basic and acidic residues" evidence="1">
    <location>
        <begin position="587"/>
        <end position="601"/>
    </location>
</feature>
<feature type="compositionally biased region" description="Polar residues" evidence="1">
    <location>
        <begin position="609"/>
        <end position="619"/>
    </location>
</feature>
<dbReference type="PANTHER" id="PTHR38886:SF1">
    <property type="entry name" value="NACHT-NTPASE AND P-LOOP NTPASES N-TERMINAL DOMAIN-CONTAINING PROTEIN"/>
    <property type="match status" value="1"/>
</dbReference>
<proteinExistence type="predicted"/>
<evidence type="ECO:0000259" key="2">
    <source>
        <dbReference type="Pfam" id="PF22893"/>
    </source>
</evidence>
<dbReference type="PANTHER" id="PTHR38886">
    <property type="entry name" value="SESA DOMAIN-CONTAINING PROTEIN"/>
    <property type="match status" value="1"/>
</dbReference>
<feature type="compositionally biased region" description="Polar residues" evidence="1">
    <location>
        <begin position="635"/>
        <end position="644"/>
    </location>
</feature>
<accession>A0A8H3PLI1</accession>
<sequence length="805" mass="89887">MTPAFGFSVGDFISGINLVRKIARALKETGGASSEYQAAVIQLKGLKHALQHLQALEPTEENLSHVNAIRGMALACQLPLREFMTKLEKYESSLGPRVDRTAYRSAGRKARWAVGFGAEVEKLRALVAAKQISINLLLATHASQTISSIDKRTKRQHGTLMSKIAEQRATLHQVHSSVERIENRMEGMESSSRAVCSKIDETHLSVTSLRSLGEQIKAFIRTFPHETRDLLQGIMQADWRTYQAVMQIQARLAQSPTSLHDSNIQFTDVLGEYRELPYEYFCQWEPFEGFLRAHFKNKPGEIKTLEDQFHIINAKDQKDIIKKEHWNRSISQGAKITMSMIMSHLQREPGSCPRPDCTGMGIVSNSDSSIFSCATCHLNFFSSPNNSDAALRRVIVSEDDIARQQVEEDMRLYGSRPEPPDTVEVDESTQLANLLPKRNTSEFEAVIDHPTKILKKGKSHEFNYQALTVMDWNSGTSPLDAWLNQSAVPSSTRALNQQESIESESDLLAQEIDEMKVFRNVHMAIAPSPKCNDPPLERIEGLDFGAQIYYRNIMDRHPFIPMYLARRLAQANHNRAERLRNGKRKPKEPLKNDVTRPHWNERSAISVPGGSTHQLMTPETHQGPIQIPVASQSNLTSNQYSGHNPDNEAPLSSIEQPQSSFTTPFSAPGPASTVAQMDSESPASGSATGNTYQEVDDWLASRIDLSKVLAPLTRPAPTQRDAASPPRPPSFGNGRPFRNWLDSIRQETPPPTPPPSSDFWTGGSPCRRPASVHSRSSSMNSSLHGCPKFDPQEQNPTFTVIILHK</sequence>
<feature type="region of interest" description="Disordered" evidence="1">
    <location>
        <begin position="713"/>
        <end position="793"/>
    </location>
</feature>